<dbReference type="PANTHER" id="PTHR43807:SF20">
    <property type="entry name" value="FI04487P"/>
    <property type="match status" value="1"/>
</dbReference>
<dbReference type="CDD" id="cd00609">
    <property type="entry name" value="AAT_like"/>
    <property type="match status" value="1"/>
</dbReference>
<dbReference type="Gene3D" id="3.40.640.10">
    <property type="entry name" value="Type I PLP-dependent aspartate aminotransferase-like (Major domain)"/>
    <property type="match status" value="1"/>
</dbReference>
<organism evidence="7 8">
    <name type="scientific">Streptomonospora nanhaiensis</name>
    <dbReference type="NCBI Taxonomy" id="1323731"/>
    <lineage>
        <taxon>Bacteria</taxon>
        <taxon>Bacillati</taxon>
        <taxon>Actinomycetota</taxon>
        <taxon>Actinomycetes</taxon>
        <taxon>Streptosporangiales</taxon>
        <taxon>Nocardiopsidaceae</taxon>
        <taxon>Streptomonospora</taxon>
    </lineage>
</organism>
<name>A0A853BSM9_9ACTN</name>
<evidence type="ECO:0000313" key="8">
    <source>
        <dbReference type="Proteomes" id="UP000575985"/>
    </source>
</evidence>
<evidence type="ECO:0000256" key="5">
    <source>
        <dbReference type="ARBA" id="ARBA00022898"/>
    </source>
</evidence>
<accession>A0A853BSM9</accession>
<reference evidence="7 8" key="1">
    <citation type="submission" date="2020-07" db="EMBL/GenBank/DDBJ databases">
        <title>Sequencing the genomes of 1000 actinobacteria strains.</title>
        <authorList>
            <person name="Klenk H.-P."/>
        </authorList>
    </citation>
    <scope>NUCLEOTIDE SEQUENCE [LARGE SCALE GENOMIC DNA]</scope>
    <source>
        <strain evidence="7 8">DSM 45927</strain>
    </source>
</reference>
<dbReference type="NCBIfam" id="NF005855">
    <property type="entry name" value="PRK07777.1"/>
    <property type="match status" value="1"/>
</dbReference>
<dbReference type="FunFam" id="3.40.640.10:FF:000024">
    <property type="entry name" value="Kynurenine--oxoglutarate transaminase 3"/>
    <property type="match status" value="1"/>
</dbReference>
<keyword evidence="3 7" id="KW-0032">Aminotransferase</keyword>
<dbReference type="InterPro" id="IPR015421">
    <property type="entry name" value="PyrdxlP-dep_Trfase_major"/>
</dbReference>
<dbReference type="EMBL" id="JACCFO010000001">
    <property type="protein sequence ID" value="NYI97980.1"/>
    <property type="molecule type" value="Genomic_DNA"/>
</dbReference>
<dbReference type="InterPro" id="IPR015424">
    <property type="entry name" value="PyrdxlP-dep_Trfase"/>
</dbReference>
<dbReference type="InterPro" id="IPR004839">
    <property type="entry name" value="Aminotransferase_I/II_large"/>
</dbReference>
<gene>
    <name evidence="7" type="ORF">HNR12_004257</name>
</gene>
<comment type="similarity">
    <text evidence="2">Belongs to the class-I pyridoxal-phosphate-dependent aminotransferase family.</text>
</comment>
<dbReference type="Pfam" id="PF00155">
    <property type="entry name" value="Aminotran_1_2"/>
    <property type="match status" value="1"/>
</dbReference>
<dbReference type="RefSeq" id="WP_308118422.1">
    <property type="nucleotide sequence ID" value="NZ_JACCFO010000001.1"/>
</dbReference>
<keyword evidence="5" id="KW-0663">Pyridoxal phosphate</keyword>
<dbReference type="EC" id="2.6.1.17" evidence="7"/>
<dbReference type="GO" id="GO:0016212">
    <property type="term" value="F:kynurenine-oxoglutarate transaminase activity"/>
    <property type="evidence" value="ECO:0007669"/>
    <property type="project" value="TreeGrafter"/>
</dbReference>
<evidence type="ECO:0000259" key="6">
    <source>
        <dbReference type="Pfam" id="PF00155"/>
    </source>
</evidence>
<dbReference type="GO" id="GO:0005737">
    <property type="term" value="C:cytoplasm"/>
    <property type="evidence" value="ECO:0007669"/>
    <property type="project" value="TreeGrafter"/>
</dbReference>
<comment type="cofactor">
    <cofactor evidence="1">
        <name>pyridoxal 5'-phosphate</name>
        <dbReference type="ChEBI" id="CHEBI:597326"/>
    </cofactor>
</comment>
<dbReference type="InterPro" id="IPR015422">
    <property type="entry name" value="PyrdxlP-dep_Trfase_small"/>
</dbReference>
<dbReference type="PANTHER" id="PTHR43807">
    <property type="entry name" value="FI04487P"/>
    <property type="match status" value="1"/>
</dbReference>
<comment type="caution">
    <text evidence="7">The sequence shown here is derived from an EMBL/GenBank/DDBJ whole genome shotgun (WGS) entry which is preliminary data.</text>
</comment>
<sequence>MDEPLVARMRPFGETIFAEMSRLAAETGAINLGQGFPDTDGPRSLLEAAARHIREGVNQYPPGPGRPELRAAVAADRRRRYGVELDPDTEVYVTVGATAGIAAGVLGLVEPGDEVVLFEPMYDSYAAVVALAGGVRRPVTLRPAPADGGRFTFDPAELRAAVGPRTRMVVVNTPHNPTGTVFTRAELAEIAAVCQEHDLIALTDEVYEHLVFDGAEHVPLATLPGMAERTLSVSSVGKTFSVTAWKTGWVMGPEPLVRAARTVNQFLTFTANGALQLAVAEALEGEAAWVRAQRDALQRKRDRLCAGLSSAGLDVLRPQGTYFVLTDIRPLGFADGIELARSLPHRAGVAAVPAQVLYDNVEEGRHLVRFAFCKRDEVLDAAAERLVAALGAKGGGA</sequence>
<dbReference type="Proteomes" id="UP000575985">
    <property type="component" value="Unassembled WGS sequence"/>
</dbReference>
<keyword evidence="8" id="KW-1185">Reference proteome</keyword>
<keyword evidence="4 7" id="KW-0808">Transferase</keyword>
<proteinExistence type="inferred from homology"/>
<dbReference type="Gene3D" id="3.90.1150.10">
    <property type="entry name" value="Aspartate Aminotransferase, domain 1"/>
    <property type="match status" value="1"/>
</dbReference>
<evidence type="ECO:0000256" key="2">
    <source>
        <dbReference type="ARBA" id="ARBA00007441"/>
    </source>
</evidence>
<evidence type="ECO:0000256" key="3">
    <source>
        <dbReference type="ARBA" id="ARBA00022576"/>
    </source>
</evidence>
<dbReference type="InterPro" id="IPR051326">
    <property type="entry name" value="Kynurenine-oxoglutarate_AT"/>
</dbReference>
<feature type="domain" description="Aminotransferase class I/classII large" evidence="6">
    <location>
        <begin position="29"/>
        <end position="386"/>
    </location>
</feature>
<evidence type="ECO:0000256" key="4">
    <source>
        <dbReference type="ARBA" id="ARBA00022679"/>
    </source>
</evidence>
<dbReference type="AlphaFoldDB" id="A0A853BSM9"/>
<evidence type="ECO:0000313" key="7">
    <source>
        <dbReference type="EMBL" id="NYI97980.1"/>
    </source>
</evidence>
<protein>
    <submittedName>
        <fullName evidence="7">N-succinyldiaminopimelate aminotransferase</fullName>
        <ecNumber evidence="7">2.6.1.17</ecNumber>
    </submittedName>
</protein>
<dbReference type="GO" id="GO:0030170">
    <property type="term" value="F:pyridoxal phosphate binding"/>
    <property type="evidence" value="ECO:0007669"/>
    <property type="project" value="InterPro"/>
</dbReference>
<dbReference type="SUPFAM" id="SSF53383">
    <property type="entry name" value="PLP-dependent transferases"/>
    <property type="match status" value="1"/>
</dbReference>
<dbReference type="GO" id="GO:0009016">
    <property type="term" value="F:succinyldiaminopimelate transaminase activity"/>
    <property type="evidence" value="ECO:0007669"/>
    <property type="project" value="UniProtKB-EC"/>
</dbReference>
<evidence type="ECO:0000256" key="1">
    <source>
        <dbReference type="ARBA" id="ARBA00001933"/>
    </source>
</evidence>